<dbReference type="InterPro" id="IPR045318">
    <property type="entry name" value="EZH1/2-like"/>
</dbReference>
<dbReference type="InterPro" id="IPR040595">
    <property type="entry name" value="EZH2_N"/>
</dbReference>
<dbReference type="InterPro" id="IPR046341">
    <property type="entry name" value="SET_dom_sf"/>
</dbReference>
<evidence type="ECO:0000313" key="10">
    <source>
        <dbReference type="EMBL" id="EXU94660.1"/>
    </source>
</evidence>
<dbReference type="Pfam" id="PF00856">
    <property type="entry name" value="SET"/>
    <property type="match status" value="1"/>
</dbReference>
<evidence type="ECO:0000259" key="9">
    <source>
        <dbReference type="PROSITE" id="PS51633"/>
    </source>
</evidence>
<dbReference type="Proteomes" id="UP000030151">
    <property type="component" value="Unassembled WGS sequence"/>
</dbReference>
<evidence type="ECO:0000256" key="7">
    <source>
        <dbReference type="SAM" id="MobiDB-lite"/>
    </source>
</evidence>
<dbReference type="InterPro" id="IPR041355">
    <property type="entry name" value="Pre-SET_CXC"/>
</dbReference>
<feature type="domain" description="CXC" evidence="9">
    <location>
        <begin position="476"/>
        <end position="592"/>
    </location>
</feature>
<dbReference type="PANTHER" id="PTHR45747:SF4">
    <property type="entry name" value="HISTONE-LYSINE N-METHYLTRANSFERASE E(Z)"/>
    <property type="match status" value="1"/>
</dbReference>
<dbReference type="Pfam" id="PF18264">
    <property type="entry name" value="preSET_CXC"/>
    <property type="match status" value="1"/>
</dbReference>
<keyword evidence="5" id="KW-0804">Transcription</keyword>
<comment type="catalytic activity">
    <reaction evidence="6">
        <text>L-lysyl(27)-[histone H3] + 3 S-adenosyl-L-methionine = N(6),N(6),N(6)-trimethyl-L-lysyl(27)-[histone H3] + 3 S-adenosyl-L-homocysteine + 3 H(+)</text>
        <dbReference type="Rhea" id="RHEA:60292"/>
        <dbReference type="Rhea" id="RHEA-COMP:15535"/>
        <dbReference type="Rhea" id="RHEA-COMP:15548"/>
        <dbReference type="ChEBI" id="CHEBI:15378"/>
        <dbReference type="ChEBI" id="CHEBI:29969"/>
        <dbReference type="ChEBI" id="CHEBI:57856"/>
        <dbReference type="ChEBI" id="CHEBI:59789"/>
        <dbReference type="ChEBI" id="CHEBI:61961"/>
        <dbReference type="EC" id="2.1.1.356"/>
    </reaction>
</comment>
<dbReference type="GO" id="GO:0005634">
    <property type="term" value="C:nucleus"/>
    <property type="evidence" value="ECO:0007669"/>
    <property type="project" value="TreeGrafter"/>
</dbReference>
<dbReference type="InterPro" id="IPR001214">
    <property type="entry name" value="SET_dom"/>
</dbReference>
<keyword evidence="2 10" id="KW-0808">Transferase</keyword>
<dbReference type="GO" id="GO:0003682">
    <property type="term" value="F:chromatin binding"/>
    <property type="evidence" value="ECO:0007669"/>
    <property type="project" value="TreeGrafter"/>
</dbReference>
<dbReference type="GO" id="GO:0140951">
    <property type="term" value="F:histone H3K27 trimethyltransferase activity"/>
    <property type="evidence" value="ECO:0007669"/>
    <property type="project" value="UniProtKB-EC"/>
</dbReference>
<dbReference type="InterPro" id="IPR040968">
    <property type="entry name" value="EZH2_MCSS_fung"/>
</dbReference>
<dbReference type="InterPro" id="IPR026489">
    <property type="entry name" value="CXC_dom"/>
</dbReference>
<keyword evidence="1 10" id="KW-0489">Methyltransferase</keyword>
<evidence type="ECO:0000256" key="6">
    <source>
        <dbReference type="ARBA" id="ARBA00048568"/>
    </source>
</evidence>
<protein>
    <submittedName>
        <fullName evidence="10">Histone-lysine n-methyltransferase</fullName>
    </submittedName>
</protein>
<gene>
    <name evidence="10" type="ORF">X797_012266</name>
</gene>
<feature type="compositionally biased region" description="Basic and acidic residues" evidence="7">
    <location>
        <begin position="942"/>
        <end position="971"/>
    </location>
</feature>
<dbReference type="Pfam" id="PF18601">
    <property type="entry name" value="EZH2_N"/>
    <property type="match status" value="1"/>
</dbReference>
<dbReference type="GO" id="GO:0032259">
    <property type="term" value="P:methylation"/>
    <property type="evidence" value="ECO:0007669"/>
    <property type="project" value="UniProtKB-KW"/>
</dbReference>
<dbReference type="PANTHER" id="PTHR45747">
    <property type="entry name" value="HISTONE-LYSINE N-METHYLTRANSFERASE E(Z)"/>
    <property type="match status" value="1"/>
</dbReference>
<evidence type="ECO:0000313" key="11">
    <source>
        <dbReference type="Proteomes" id="UP000030151"/>
    </source>
</evidence>
<dbReference type="PROSITE" id="PS50280">
    <property type="entry name" value="SET"/>
    <property type="match status" value="1"/>
</dbReference>
<dbReference type="eggNOG" id="KOG1079">
    <property type="taxonomic scope" value="Eukaryota"/>
</dbReference>
<evidence type="ECO:0000259" key="8">
    <source>
        <dbReference type="PROSITE" id="PS50280"/>
    </source>
</evidence>
<dbReference type="SUPFAM" id="SSF82199">
    <property type="entry name" value="SET domain"/>
    <property type="match status" value="1"/>
</dbReference>
<dbReference type="PROSITE" id="PS51633">
    <property type="entry name" value="CXC"/>
    <property type="match status" value="1"/>
</dbReference>
<feature type="region of interest" description="Disordered" evidence="7">
    <location>
        <begin position="828"/>
        <end position="974"/>
    </location>
</feature>
<dbReference type="Gene3D" id="2.170.270.10">
    <property type="entry name" value="SET domain"/>
    <property type="match status" value="1"/>
</dbReference>
<feature type="compositionally biased region" description="Basic residues" evidence="7">
    <location>
        <begin position="787"/>
        <end position="796"/>
    </location>
</feature>
<organism evidence="10 11">
    <name type="scientific">Metarhizium robertsii</name>
    <dbReference type="NCBI Taxonomy" id="568076"/>
    <lineage>
        <taxon>Eukaryota</taxon>
        <taxon>Fungi</taxon>
        <taxon>Dikarya</taxon>
        <taxon>Ascomycota</taxon>
        <taxon>Pezizomycotina</taxon>
        <taxon>Sordariomycetes</taxon>
        <taxon>Hypocreomycetidae</taxon>
        <taxon>Hypocreales</taxon>
        <taxon>Clavicipitaceae</taxon>
        <taxon>Metarhizium</taxon>
    </lineage>
</organism>
<keyword evidence="3" id="KW-0949">S-adenosyl-L-methionine</keyword>
<dbReference type="InterPro" id="IPR048360">
    <property type="entry name" value="Ezh2_CXC_fung"/>
</dbReference>
<evidence type="ECO:0000256" key="4">
    <source>
        <dbReference type="ARBA" id="ARBA00023015"/>
    </source>
</evidence>
<dbReference type="HOGENOM" id="CLU_004089_2_0_1"/>
<reference evidence="10 11" key="1">
    <citation type="submission" date="2014-02" db="EMBL/GenBank/DDBJ databases">
        <title>The genome sequence of the entomopathogenic fungus Metarhizium robertsii ARSEF 2575.</title>
        <authorList>
            <person name="Giuliano Garisto Donzelli B."/>
            <person name="Roe B.A."/>
            <person name="Macmil S.L."/>
            <person name="Krasnoff S.B."/>
            <person name="Gibson D.M."/>
        </authorList>
    </citation>
    <scope>NUCLEOTIDE SEQUENCE [LARGE SCALE GENOMIC DNA]</scope>
    <source>
        <strain evidence="10 11">ARSEF 2575</strain>
    </source>
</reference>
<proteinExistence type="predicted"/>
<feature type="compositionally biased region" description="Polar residues" evidence="7">
    <location>
        <begin position="862"/>
        <end position="878"/>
    </location>
</feature>
<sequence>MCLDRHLLAHSSAAVPHQPLASSGATPKAQTESNIEWTVEKIIVWLTIHQGEIKDNHVKLTGYTLESTKASERRIRHGPDLFANIGTPRLMGKSSNTMRIKFKQHLKGGRDKEEGHYAPICTKTNVDRVPPYRFHPVEIKKNVLAPNTMLTFAPHLRDLKSSEETQYDMWLKELEDMDRRSGFKPTNLEKKKQLVLQGEREATLALYLDSWLQRMAIPGCGKSQLIRYSNVLALESDETLSPQQKGKLLDFLNAAPGVKKAVKMFTDAFEHVFKYGQPPAKQAELRRVVKLMDETADNITGSNPAINGAIIPRVDDEDEDELAESNLSTYCILGCLICFSHSCDHGEYDDKNTRHTFSMGSFSQALRRRRSPVHNDSGATPHIKPCRRQCYWRDGDRTHVKSHPRLWSEDERIVLRSLYTTANDSTYQGDPICLAAEFLNRDCDEVHIEFKSMGISLPQPKLSEAPMKNLPWYDRRRKVLLGDWQDHTTSHAHQRREYLELCYHEGPCMPGSCACVDAGVLCEKFCGCTVDNCAYKFTGCGCLSQGKTCLDNKKDKPCICVQLNRECDPLLCGTCGALERADPLNANDTELHATGCQNCGLQRGAGKPVLLGQSQLDGVGYGLYTAEDVAQGEFIIEYVGELITHDEGVRREARRGDIFDEFSSMSYVFTLLENEGIWVDAAKYGNLSRYINHASEHGTRGCNITPRILYVNGEYRIKFTATRDIKAGEELFFNYGENFPNLTKNLLDHKASDGGGSNKSRRPENSEAAGRKPTKAGSNSSNNNNNNKRRRGRPRVNRVLPPGFVLETLDQAPTQRNCKWRLQDDSGSEYDVLIPGNGMGGDGGGRSLEEMEPPLRLRRQVRTSTETPTRQVELPNNTRSKRGGARPGSGRPRKHQRPASKPPTPPEHAPEAEPEAEPEADLETAPAPAPAPDPESTPASKNSDKMETEIADSDDNKPCNRARQGDLKMEGDGTVMDMYRYGSGAIERRGQDGHRPSSETTILDCGIEQGFDCGMVLPKENKEKMKENNHVVDICD</sequence>
<dbReference type="Pfam" id="PF21509">
    <property type="entry name" value="Ezh2-like__CXC_fung"/>
    <property type="match status" value="1"/>
</dbReference>
<evidence type="ECO:0000256" key="2">
    <source>
        <dbReference type="ARBA" id="ARBA00022679"/>
    </source>
</evidence>
<dbReference type="GO" id="GO:0031507">
    <property type="term" value="P:heterochromatin formation"/>
    <property type="evidence" value="ECO:0007669"/>
    <property type="project" value="TreeGrafter"/>
</dbReference>
<feature type="region of interest" description="Disordered" evidence="7">
    <location>
        <begin position="746"/>
        <end position="810"/>
    </location>
</feature>
<dbReference type="EMBL" id="JELW01000190">
    <property type="protein sequence ID" value="EXU94660.1"/>
    <property type="molecule type" value="Genomic_DNA"/>
</dbReference>
<accession>A0A014QPW0</accession>
<evidence type="ECO:0000256" key="5">
    <source>
        <dbReference type="ARBA" id="ARBA00023163"/>
    </source>
</evidence>
<dbReference type="Pfam" id="PF18600">
    <property type="entry name" value="Ezh2_MCSS_fung"/>
    <property type="match status" value="1"/>
</dbReference>
<dbReference type="SMART" id="SM00317">
    <property type="entry name" value="SET"/>
    <property type="match status" value="1"/>
</dbReference>
<feature type="compositionally biased region" description="Gly residues" evidence="7">
    <location>
        <begin position="837"/>
        <end position="846"/>
    </location>
</feature>
<keyword evidence="4" id="KW-0805">Transcription regulation</keyword>
<feature type="domain" description="SET" evidence="8">
    <location>
        <begin position="607"/>
        <end position="736"/>
    </location>
</feature>
<evidence type="ECO:0000256" key="3">
    <source>
        <dbReference type="ARBA" id="ARBA00022691"/>
    </source>
</evidence>
<evidence type="ECO:0000256" key="1">
    <source>
        <dbReference type="ARBA" id="ARBA00022603"/>
    </source>
</evidence>
<dbReference type="AlphaFoldDB" id="A0A014QPW0"/>
<feature type="compositionally biased region" description="Acidic residues" evidence="7">
    <location>
        <begin position="912"/>
        <end position="922"/>
    </location>
</feature>
<name>A0A014QPW0_9HYPO</name>
<comment type="caution">
    <text evidence="10">The sequence shown here is derived from an EMBL/GenBank/DDBJ whole genome shotgun (WGS) entry which is preliminary data.</text>
</comment>